<feature type="transmembrane region" description="Helical" evidence="10">
    <location>
        <begin position="615"/>
        <end position="635"/>
    </location>
</feature>
<dbReference type="InterPro" id="IPR029481">
    <property type="entry name" value="ABC_trans_N"/>
</dbReference>
<dbReference type="PANTHER" id="PTHR19241">
    <property type="entry name" value="ATP-BINDING CASSETTE TRANSPORTER"/>
    <property type="match status" value="1"/>
</dbReference>
<keyword evidence="8 10" id="KW-0472">Membrane</keyword>
<gene>
    <name evidence="12" type="ORF">BT96DRAFT_805460</name>
</gene>
<feature type="domain" description="ABC transporter" evidence="11">
    <location>
        <begin position="808"/>
        <end position="1051"/>
    </location>
</feature>
<dbReference type="Pfam" id="PF19055">
    <property type="entry name" value="ABC2_membrane_7"/>
    <property type="match status" value="1"/>
</dbReference>
<feature type="transmembrane region" description="Helical" evidence="10">
    <location>
        <begin position="582"/>
        <end position="603"/>
    </location>
</feature>
<evidence type="ECO:0000256" key="2">
    <source>
        <dbReference type="ARBA" id="ARBA00006012"/>
    </source>
</evidence>
<dbReference type="InterPro" id="IPR034003">
    <property type="entry name" value="ABCG_PDR_2"/>
</dbReference>
<dbReference type="InterPro" id="IPR034001">
    <property type="entry name" value="ABCG_PDR_1"/>
</dbReference>
<dbReference type="Gene3D" id="3.40.50.300">
    <property type="entry name" value="P-loop containing nucleotide triphosphate hydrolases"/>
    <property type="match status" value="2"/>
</dbReference>
<keyword evidence="7 10" id="KW-1133">Transmembrane helix</keyword>
<comment type="subcellular location">
    <subcellularLocation>
        <location evidence="1">Membrane</location>
        <topology evidence="1">Multi-pass membrane protein</topology>
    </subcellularLocation>
</comment>
<dbReference type="EMBL" id="ML769385">
    <property type="protein sequence ID" value="KAE9410316.1"/>
    <property type="molecule type" value="Genomic_DNA"/>
</dbReference>
<dbReference type="GO" id="GO:0016887">
    <property type="term" value="F:ATP hydrolysis activity"/>
    <property type="evidence" value="ECO:0007669"/>
    <property type="project" value="InterPro"/>
</dbReference>
<feature type="domain" description="ABC transporter" evidence="11">
    <location>
        <begin position="108"/>
        <end position="360"/>
    </location>
</feature>
<proteinExistence type="inferred from homology"/>
<feature type="transmembrane region" description="Helical" evidence="10">
    <location>
        <begin position="470"/>
        <end position="493"/>
    </location>
</feature>
<evidence type="ECO:0000256" key="3">
    <source>
        <dbReference type="ARBA" id="ARBA00022448"/>
    </source>
</evidence>
<dbReference type="Proteomes" id="UP000799118">
    <property type="component" value="Unassembled WGS sequence"/>
</dbReference>
<evidence type="ECO:0000256" key="6">
    <source>
        <dbReference type="ARBA" id="ARBA00022840"/>
    </source>
</evidence>
<dbReference type="SMART" id="SM00382">
    <property type="entry name" value="AAA"/>
    <property type="match status" value="2"/>
</dbReference>
<feature type="transmembrane region" description="Helical" evidence="10">
    <location>
        <begin position="1218"/>
        <end position="1246"/>
    </location>
</feature>
<keyword evidence="5" id="KW-0547">Nucleotide-binding</keyword>
<sequence length="1451" mass="162056">MVGARKTPRLKRSIILARTVSVLSGQSDTEGSNPFTGSTADESLNPLSGKFSYEKWIRTVLVITSRDPDQYPTRTAGISFSNLNAYGYASESADCQKTVGNVLLEIPSKIAGLFGREGKGRKVDIFRNFEGVVRPGEMLLVLGPPGSGCTTLLKTIAGETDGFFINDDAKINYQGIPKETMHKDFRGEVVYNAENDVHFPNLTVGQTLQFAARARTPRARLPGVTREQWADHMRDVVMAVFGLSHTLNTKVGNDFIRGVSGGERKRVSIAEATLSGSPLQCWDNSTRGLDSATALEFVKTVSLSAKYMGSTAIIAVYQASQNMYDIFDKITVLYEGRQIYFGRTEDAKKFFVDMGFRCPDRQTTADFLTSLTNPAERKARPGFASRVPQTPDEFARMWRESLDHKRLLTEIDQFNGEFALGGPQLDKFRQSRTSVQAKGLGSKSPYTISVPMQIKLCLTRGFQRLRGDMSLLISNVIGNLVFALIVSSIFFNLPADTSSFYSRGALLFYAILTNAFSSALEILTLYEQRPIVEKHSRMALYHPFCEAISSMICDLPSKILTAIPFNLVLYFMTNLRRTPGHFFIFFLFSFVCTLTMSMIFRTIGASTRTISQAMAPAAIVMVGLVIYTGFTIPIVDMHPWFKWINNINPIGYAFESLMLNEFFGREFPCVTFIPEGPGYTNVTGAERICATTGAAAGSNVVEGGAYLATSFSYFESHLWRNFGILIVFMVFFLITALLATEYITAAKSKGEVLVFRRGHIQAETKSRANDEESAPGPAYKSDSSTPALHPVRRNADDVSGLQQQTAIFQWEDVCYDINIKGGTRRLLDHVDGWVQPGTLTALMGASGAGKTTLLDTLASRVTTGVVTGDMFVDGQELDESFQRKTGYAQQQDLHLPTSTVREALIFSARLRQPEDVPDVEKVAYCTEVIRLLGMEKYADAVVGVPGEGLNVEQRKRLTIGVELAAKPKLLLFLDEPTSGLDSQTAWSICTLLRELANNGQAILCTIHQPSALLFQEFDRLLFLASGGRTVYFGDIGPNSRTLISYFESQGAKPCPPDANPAEWMLHVIGAAPGAVAERDYADAWRKSDEYVAMKKALARRRQLSYFCPQPTTDEKRKYNREFAAPFQVQFVLCLYRVFQQYYRTPSYIYSKAFLCVTTALFIGFTFFKSDNTLQGLQNQMFSVFMLLTIFTNLVNQIMPHFVAQRSLYEARERPSKAYSWIAFMLSNICVELPWNTVMSFFMYFTWYYPIGLYRNAEPTGTVTERGLLLFLLLWSFMMFTSTFTHMIIAAMDPEQAGNIGTLLFSMSLLFCGVLVSPSALPRFWIFMYRVSPFTYLVDAMLSVSLANAPAHCSSIEVSVFNPPSGQTCGEYLAAFMSFAGGSLANPNATSECEFCIITNTNVFLAEVNSFFSHRWRNFGLMWVYVVFNICCALFFYWLGRVPRNMKNVKKN</sequence>
<reference evidence="12" key="1">
    <citation type="journal article" date="2019" name="Environ. Microbiol.">
        <title>Fungal ecological strategies reflected in gene transcription - a case study of two litter decomposers.</title>
        <authorList>
            <person name="Barbi F."/>
            <person name="Kohler A."/>
            <person name="Barry K."/>
            <person name="Baskaran P."/>
            <person name="Daum C."/>
            <person name="Fauchery L."/>
            <person name="Ihrmark K."/>
            <person name="Kuo A."/>
            <person name="LaButti K."/>
            <person name="Lipzen A."/>
            <person name="Morin E."/>
            <person name="Grigoriev I.V."/>
            <person name="Henrissat B."/>
            <person name="Lindahl B."/>
            <person name="Martin F."/>
        </authorList>
    </citation>
    <scope>NUCLEOTIDE SEQUENCE</scope>
    <source>
        <strain evidence="12">JB14</strain>
    </source>
</reference>
<dbReference type="InterPro" id="IPR013525">
    <property type="entry name" value="ABC2_TM"/>
</dbReference>
<dbReference type="GO" id="GO:0005524">
    <property type="term" value="F:ATP binding"/>
    <property type="evidence" value="ECO:0007669"/>
    <property type="project" value="UniProtKB-KW"/>
</dbReference>
<dbReference type="InterPro" id="IPR043926">
    <property type="entry name" value="ABCG_dom"/>
</dbReference>
<feature type="transmembrane region" description="Helical" evidence="10">
    <location>
        <begin position="1266"/>
        <end position="1290"/>
    </location>
</feature>
<dbReference type="Pfam" id="PF06422">
    <property type="entry name" value="PDR_CDR"/>
    <property type="match status" value="1"/>
</dbReference>
<feature type="region of interest" description="Disordered" evidence="9">
    <location>
        <begin position="764"/>
        <end position="791"/>
    </location>
</feature>
<evidence type="ECO:0000256" key="10">
    <source>
        <dbReference type="SAM" id="Phobius"/>
    </source>
</evidence>
<dbReference type="FunFam" id="3.40.50.300:FF:000881">
    <property type="entry name" value="ABC multidrug transporter A-1"/>
    <property type="match status" value="1"/>
</dbReference>
<evidence type="ECO:0000313" key="12">
    <source>
        <dbReference type="EMBL" id="KAE9410316.1"/>
    </source>
</evidence>
<evidence type="ECO:0000256" key="4">
    <source>
        <dbReference type="ARBA" id="ARBA00022692"/>
    </source>
</evidence>
<dbReference type="Pfam" id="PF14510">
    <property type="entry name" value="ABC_trans_N"/>
    <property type="match status" value="1"/>
</dbReference>
<dbReference type="InterPro" id="IPR017871">
    <property type="entry name" value="ABC_transporter-like_CS"/>
</dbReference>
<dbReference type="InterPro" id="IPR003439">
    <property type="entry name" value="ABC_transporter-like_ATP-bd"/>
</dbReference>
<evidence type="ECO:0000313" key="13">
    <source>
        <dbReference type="Proteomes" id="UP000799118"/>
    </source>
</evidence>
<dbReference type="OrthoDB" id="245989at2759"/>
<evidence type="ECO:0000256" key="1">
    <source>
        <dbReference type="ARBA" id="ARBA00004141"/>
    </source>
</evidence>
<evidence type="ECO:0000256" key="9">
    <source>
        <dbReference type="SAM" id="MobiDB-lite"/>
    </source>
</evidence>
<organism evidence="12 13">
    <name type="scientific">Gymnopus androsaceus JB14</name>
    <dbReference type="NCBI Taxonomy" id="1447944"/>
    <lineage>
        <taxon>Eukaryota</taxon>
        <taxon>Fungi</taxon>
        <taxon>Dikarya</taxon>
        <taxon>Basidiomycota</taxon>
        <taxon>Agaricomycotina</taxon>
        <taxon>Agaricomycetes</taxon>
        <taxon>Agaricomycetidae</taxon>
        <taxon>Agaricales</taxon>
        <taxon>Marasmiineae</taxon>
        <taxon>Omphalotaceae</taxon>
        <taxon>Gymnopus</taxon>
    </lineage>
</organism>
<evidence type="ECO:0000256" key="5">
    <source>
        <dbReference type="ARBA" id="ARBA00022741"/>
    </source>
</evidence>
<feature type="transmembrane region" description="Helical" evidence="10">
    <location>
        <begin position="1419"/>
        <end position="1439"/>
    </location>
</feature>
<dbReference type="GO" id="GO:0016020">
    <property type="term" value="C:membrane"/>
    <property type="evidence" value="ECO:0007669"/>
    <property type="project" value="UniProtKB-SubCell"/>
</dbReference>
<dbReference type="InterPro" id="IPR010929">
    <property type="entry name" value="PDR_CDR_ABC"/>
</dbReference>
<keyword evidence="4 10" id="KW-0812">Transmembrane</keyword>
<dbReference type="InterPro" id="IPR027417">
    <property type="entry name" value="P-loop_NTPase"/>
</dbReference>
<evidence type="ECO:0000256" key="7">
    <source>
        <dbReference type="ARBA" id="ARBA00022989"/>
    </source>
</evidence>
<name>A0A6A4II84_9AGAR</name>
<dbReference type="SUPFAM" id="SSF52540">
    <property type="entry name" value="P-loop containing nucleoside triphosphate hydrolases"/>
    <property type="match status" value="2"/>
</dbReference>
<dbReference type="PROSITE" id="PS50893">
    <property type="entry name" value="ABC_TRANSPORTER_2"/>
    <property type="match status" value="2"/>
</dbReference>
<feature type="transmembrane region" description="Helical" evidence="10">
    <location>
        <begin position="1179"/>
        <end position="1198"/>
    </location>
</feature>
<feature type="transmembrane region" description="Helical" evidence="10">
    <location>
        <begin position="1148"/>
        <end position="1167"/>
    </location>
</feature>
<protein>
    <recommendedName>
        <fullName evidence="11">ABC transporter domain-containing protein</fullName>
    </recommendedName>
</protein>
<keyword evidence="6" id="KW-0067">ATP-binding</keyword>
<dbReference type="PROSITE" id="PS00211">
    <property type="entry name" value="ABC_TRANSPORTER_1"/>
    <property type="match status" value="1"/>
</dbReference>
<dbReference type="FunFam" id="3.40.50.300:FF:000054">
    <property type="entry name" value="ABC multidrug transporter atrF"/>
    <property type="match status" value="1"/>
</dbReference>
<dbReference type="Pfam" id="PF01061">
    <property type="entry name" value="ABC2_membrane"/>
    <property type="match status" value="2"/>
</dbReference>
<dbReference type="Pfam" id="PF00005">
    <property type="entry name" value="ABC_tran"/>
    <property type="match status" value="2"/>
</dbReference>
<accession>A0A6A4II84</accession>
<dbReference type="CDD" id="cd03233">
    <property type="entry name" value="ABCG_PDR_domain1"/>
    <property type="match status" value="1"/>
</dbReference>
<comment type="similarity">
    <text evidence="2">Belongs to the ABC transporter superfamily. ABCG family. PDR (TC 3.A.1.205) subfamily.</text>
</comment>
<feature type="transmembrane region" description="Helical" evidence="10">
    <location>
        <begin position="718"/>
        <end position="739"/>
    </location>
</feature>
<feature type="transmembrane region" description="Helical" evidence="10">
    <location>
        <begin position="505"/>
        <end position="526"/>
    </location>
</feature>
<keyword evidence="13" id="KW-1185">Reference proteome</keyword>
<feature type="transmembrane region" description="Helical" evidence="10">
    <location>
        <begin position="547"/>
        <end position="570"/>
    </location>
</feature>
<dbReference type="InterPro" id="IPR003593">
    <property type="entry name" value="AAA+_ATPase"/>
</dbReference>
<evidence type="ECO:0000259" key="11">
    <source>
        <dbReference type="PROSITE" id="PS50893"/>
    </source>
</evidence>
<dbReference type="GO" id="GO:0140359">
    <property type="term" value="F:ABC-type transporter activity"/>
    <property type="evidence" value="ECO:0007669"/>
    <property type="project" value="InterPro"/>
</dbReference>
<evidence type="ECO:0000256" key="8">
    <source>
        <dbReference type="ARBA" id="ARBA00023136"/>
    </source>
</evidence>
<keyword evidence="3" id="KW-0813">Transport</keyword>
<feature type="transmembrane region" description="Helical" evidence="10">
    <location>
        <begin position="1302"/>
        <end position="1325"/>
    </location>
</feature>
<dbReference type="CDD" id="cd03232">
    <property type="entry name" value="ABCG_PDR_domain2"/>
    <property type="match status" value="1"/>
</dbReference>